<organism evidence="1 2">
    <name type="scientific">Photorhabdus bodei</name>
    <dbReference type="NCBI Taxonomy" id="2029681"/>
    <lineage>
        <taxon>Bacteria</taxon>
        <taxon>Pseudomonadati</taxon>
        <taxon>Pseudomonadota</taxon>
        <taxon>Gammaproteobacteria</taxon>
        <taxon>Enterobacterales</taxon>
        <taxon>Morganellaceae</taxon>
        <taxon>Photorhabdus</taxon>
    </lineage>
</organism>
<dbReference type="AlphaFoldDB" id="A0AAW6BGD1"/>
<accession>A0AAW6BGD1</accession>
<reference evidence="1" key="1">
    <citation type="submission" date="2023-01" db="EMBL/GenBank/DDBJ databases">
        <title>Genome sequencing of Photorhabdus bodei 09-20.</title>
        <authorList>
            <person name="Kalindamar S."/>
            <person name="Kumru S."/>
        </authorList>
    </citation>
    <scope>NUCLEOTIDE SEQUENCE</scope>
    <source>
        <strain evidence="1">09-20</strain>
    </source>
</reference>
<gene>
    <name evidence="1" type="ORF">PH362_07695</name>
</gene>
<evidence type="ECO:0000313" key="1">
    <source>
        <dbReference type="EMBL" id="MDB6371836.1"/>
    </source>
</evidence>
<evidence type="ECO:0008006" key="3">
    <source>
        <dbReference type="Google" id="ProtNLM"/>
    </source>
</evidence>
<proteinExistence type="predicted"/>
<name>A0AAW6BGD1_9GAMM</name>
<dbReference type="RefSeq" id="WP_271866070.1">
    <property type="nucleotide sequence ID" value="NZ_JAQMFO010000008.1"/>
</dbReference>
<protein>
    <recommendedName>
        <fullName evidence="3">Hemagglutinin</fullName>
    </recommendedName>
</protein>
<evidence type="ECO:0000313" key="2">
    <source>
        <dbReference type="Proteomes" id="UP001212996"/>
    </source>
</evidence>
<sequence>MSNTSKPLLRNAKPDTDAVASLVKNTRNQSANIRVNEISELFEYNHPRTGIQIGDRTLIEMPNKGNAKIFSGASEAEVKQYFMELTGSENLPVGRSIPGKGNIYTVKTPKGTFNLRDFSASSSETGSAWTIDIPRGVGKPNAPVEIKFLK</sequence>
<dbReference type="EMBL" id="JAQMFO010000008">
    <property type="protein sequence ID" value="MDB6371836.1"/>
    <property type="molecule type" value="Genomic_DNA"/>
</dbReference>
<comment type="caution">
    <text evidence="1">The sequence shown here is derived from an EMBL/GenBank/DDBJ whole genome shotgun (WGS) entry which is preliminary data.</text>
</comment>
<dbReference type="Proteomes" id="UP001212996">
    <property type="component" value="Unassembled WGS sequence"/>
</dbReference>